<dbReference type="PIRSF" id="PIRSF018688">
    <property type="entry name" value="UCP018688"/>
    <property type="match status" value="1"/>
</dbReference>
<name>A0A9D1ERA0_9FIRM</name>
<sequence>MDIPFRKPDLADREIINRFLAKQNTRSCEYTFANIYLWSRHYPVEYAVVEDMAVFKTRDEENVFAFPMGDEKNLRACVDALTGWCREREIPLRFHSITEEQFAMLDAAYPGRFQVEYDRDAADYVYEREKLAALSGKKYHGKKNHVNKFIRLYPDWSYEPIAPENVEECFQMALMWRRANGCEEDPEKNDEMCVTLNALRLFSELHLQGGLLRAGGRIVAFSIGEPVSGDTFVVHIEKALSEVEGAYTMINQQFVIHETEGFQYVNREDDTGDPGLRKAKESYRPVFLVQKGTVTERDAASAAPVKGRGCPEAGGKACPLGGANPAETCPVYKNSGNEDNGRTA</sequence>
<accession>A0A9D1ERA0</accession>
<evidence type="ECO:0000313" key="4">
    <source>
        <dbReference type="Proteomes" id="UP000823935"/>
    </source>
</evidence>
<feature type="domain" description="Phosphatidylglycerol lysyltransferase C-terminal" evidence="2">
    <location>
        <begin position="25"/>
        <end position="287"/>
    </location>
</feature>
<dbReference type="InterPro" id="IPR024320">
    <property type="entry name" value="LPG_synthase_C"/>
</dbReference>
<proteinExistence type="predicted"/>
<dbReference type="PANTHER" id="PTHR41373:SF1">
    <property type="entry name" value="PHOSPHATIDYLGLYCEROL LYSYLTRANSFERASE C-TERMINAL DOMAIN-CONTAINING PROTEIN"/>
    <property type="match status" value="1"/>
</dbReference>
<dbReference type="Proteomes" id="UP000823935">
    <property type="component" value="Unassembled WGS sequence"/>
</dbReference>
<dbReference type="InterPro" id="IPR016732">
    <property type="entry name" value="UCP018688"/>
</dbReference>
<dbReference type="PANTHER" id="PTHR41373">
    <property type="entry name" value="DUF2156 DOMAIN-CONTAINING PROTEIN"/>
    <property type="match status" value="1"/>
</dbReference>
<feature type="region of interest" description="Disordered" evidence="1">
    <location>
        <begin position="324"/>
        <end position="344"/>
    </location>
</feature>
<protein>
    <submittedName>
        <fullName evidence="3">DUF2156 domain-containing protein</fullName>
    </submittedName>
</protein>
<reference evidence="3" key="1">
    <citation type="submission" date="2020-10" db="EMBL/GenBank/DDBJ databases">
        <authorList>
            <person name="Gilroy R."/>
        </authorList>
    </citation>
    <scope>NUCLEOTIDE SEQUENCE</scope>
    <source>
        <strain evidence="3">CHK190-19873</strain>
    </source>
</reference>
<dbReference type="SUPFAM" id="SSF55729">
    <property type="entry name" value="Acyl-CoA N-acyltransferases (Nat)"/>
    <property type="match status" value="2"/>
</dbReference>
<evidence type="ECO:0000256" key="1">
    <source>
        <dbReference type="SAM" id="MobiDB-lite"/>
    </source>
</evidence>
<gene>
    <name evidence="3" type="ORF">IAB44_02715</name>
</gene>
<organism evidence="3 4">
    <name type="scientific">Candidatus Limivivens intestinipullorum</name>
    <dbReference type="NCBI Taxonomy" id="2840858"/>
    <lineage>
        <taxon>Bacteria</taxon>
        <taxon>Bacillati</taxon>
        <taxon>Bacillota</taxon>
        <taxon>Clostridia</taxon>
        <taxon>Lachnospirales</taxon>
        <taxon>Lachnospiraceae</taxon>
        <taxon>Lachnospiraceae incertae sedis</taxon>
        <taxon>Candidatus Limivivens</taxon>
    </lineage>
</organism>
<comment type="caution">
    <text evidence="3">The sequence shown here is derived from an EMBL/GenBank/DDBJ whole genome shotgun (WGS) entry which is preliminary data.</text>
</comment>
<reference evidence="3" key="2">
    <citation type="journal article" date="2021" name="PeerJ">
        <title>Extensive microbial diversity within the chicken gut microbiome revealed by metagenomics and culture.</title>
        <authorList>
            <person name="Gilroy R."/>
            <person name="Ravi A."/>
            <person name="Getino M."/>
            <person name="Pursley I."/>
            <person name="Horton D.L."/>
            <person name="Alikhan N.F."/>
            <person name="Baker D."/>
            <person name="Gharbi K."/>
            <person name="Hall N."/>
            <person name="Watson M."/>
            <person name="Adriaenssens E.M."/>
            <person name="Foster-Nyarko E."/>
            <person name="Jarju S."/>
            <person name="Secka A."/>
            <person name="Antonio M."/>
            <person name="Oren A."/>
            <person name="Chaudhuri R.R."/>
            <person name="La Ragione R."/>
            <person name="Hildebrand F."/>
            <person name="Pallen M.J."/>
        </authorList>
    </citation>
    <scope>NUCLEOTIDE SEQUENCE</scope>
    <source>
        <strain evidence="3">CHK190-19873</strain>
    </source>
</reference>
<evidence type="ECO:0000259" key="2">
    <source>
        <dbReference type="Pfam" id="PF09924"/>
    </source>
</evidence>
<dbReference type="Pfam" id="PF09924">
    <property type="entry name" value="LPG_synthase_C"/>
    <property type="match status" value="1"/>
</dbReference>
<evidence type="ECO:0000313" key="3">
    <source>
        <dbReference type="EMBL" id="HIS30448.1"/>
    </source>
</evidence>
<dbReference type="Gene3D" id="3.40.630.30">
    <property type="match status" value="1"/>
</dbReference>
<dbReference type="AlphaFoldDB" id="A0A9D1ERA0"/>
<dbReference type="EMBL" id="DVIQ01000017">
    <property type="protein sequence ID" value="HIS30448.1"/>
    <property type="molecule type" value="Genomic_DNA"/>
</dbReference>
<dbReference type="InterPro" id="IPR016181">
    <property type="entry name" value="Acyl_CoA_acyltransferase"/>
</dbReference>